<keyword evidence="3" id="KW-1185">Reference proteome</keyword>
<evidence type="ECO:0000313" key="2">
    <source>
        <dbReference type="EMBL" id="CAG8975899.1"/>
    </source>
</evidence>
<reference evidence="2" key="1">
    <citation type="submission" date="2021-07" db="EMBL/GenBank/DDBJ databases">
        <authorList>
            <person name="Durling M."/>
        </authorList>
    </citation>
    <scope>NUCLEOTIDE SEQUENCE</scope>
</reference>
<name>A0A9N9Q5H9_9HELO</name>
<comment type="caution">
    <text evidence="2">The sequence shown here is derived from an EMBL/GenBank/DDBJ whole genome shotgun (WGS) entry which is preliminary data.</text>
</comment>
<proteinExistence type="predicted"/>
<dbReference type="EMBL" id="CAJVRM010000155">
    <property type="protein sequence ID" value="CAG8975899.1"/>
    <property type="molecule type" value="Genomic_DNA"/>
</dbReference>
<sequence>MSKVKRAPVSQEDEPLLPAVSESTQAWVKQQRRDERREERREQGLREEAEQSEGQSESERRERRERRDRDRERRESERRESERREREIEFERAFRQPPALEKGHRKKRHHPKMFSKLGSEAIDR</sequence>
<accession>A0A9N9Q5H9</accession>
<feature type="compositionally biased region" description="Basic residues" evidence="1">
    <location>
        <begin position="103"/>
        <end position="113"/>
    </location>
</feature>
<evidence type="ECO:0000256" key="1">
    <source>
        <dbReference type="SAM" id="MobiDB-lite"/>
    </source>
</evidence>
<evidence type="ECO:0000313" key="3">
    <source>
        <dbReference type="Proteomes" id="UP000701801"/>
    </source>
</evidence>
<feature type="region of interest" description="Disordered" evidence="1">
    <location>
        <begin position="1"/>
        <end position="124"/>
    </location>
</feature>
<gene>
    <name evidence="2" type="ORF">HYALB_00006516</name>
</gene>
<feature type="compositionally biased region" description="Basic and acidic residues" evidence="1">
    <location>
        <begin position="31"/>
        <end position="49"/>
    </location>
</feature>
<organism evidence="2 3">
    <name type="scientific">Hymenoscyphus albidus</name>
    <dbReference type="NCBI Taxonomy" id="595503"/>
    <lineage>
        <taxon>Eukaryota</taxon>
        <taxon>Fungi</taxon>
        <taxon>Dikarya</taxon>
        <taxon>Ascomycota</taxon>
        <taxon>Pezizomycotina</taxon>
        <taxon>Leotiomycetes</taxon>
        <taxon>Helotiales</taxon>
        <taxon>Helotiaceae</taxon>
        <taxon>Hymenoscyphus</taxon>
    </lineage>
</organism>
<feature type="compositionally biased region" description="Basic and acidic residues" evidence="1">
    <location>
        <begin position="57"/>
        <end position="94"/>
    </location>
</feature>
<protein>
    <submittedName>
        <fullName evidence="2">Uncharacterized protein</fullName>
    </submittedName>
</protein>
<dbReference type="Proteomes" id="UP000701801">
    <property type="component" value="Unassembled WGS sequence"/>
</dbReference>
<dbReference type="AlphaFoldDB" id="A0A9N9Q5H9"/>